<feature type="region of interest" description="Disordered" evidence="15">
    <location>
        <begin position="285"/>
        <end position="326"/>
    </location>
</feature>
<protein>
    <recommendedName>
        <fullName evidence="4">non-specific serine/threonine protein kinase</fullName>
        <ecNumber evidence="4">2.7.11.1</ecNumber>
    </recommendedName>
</protein>
<dbReference type="FunFam" id="1.10.510.10:FF:000307">
    <property type="entry name" value="Serine/threonine-protein kinase RIO2"/>
    <property type="match status" value="1"/>
</dbReference>
<accession>A0A498MV91</accession>
<reference evidence="17 18" key="1">
    <citation type="submission" date="2018-03" db="EMBL/GenBank/DDBJ databases">
        <title>Draft genome sequence of Rohu Carp (Labeo rohita).</title>
        <authorList>
            <person name="Das P."/>
            <person name="Kushwaha B."/>
            <person name="Joshi C.G."/>
            <person name="Kumar D."/>
            <person name="Nagpure N.S."/>
            <person name="Sahoo L."/>
            <person name="Das S.P."/>
            <person name="Bit A."/>
            <person name="Patnaik S."/>
            <person name="Meher P.K."/>
            <person name="Jayasankar P."/>
            <person name="Koringa P.G."/>
            <person name="Patel N.V."/>
            <person name="Hinsu A.T."/>
            <person name="Kumar R."/>
            <person name="Pandey M."/>
            <person name="Agarwal S."/>
            <person name="Srivastava S."/>
            <person name="Singh M."/>
            <person name="Iquebal M.A."/>
            <person name="Jaiswal S."/>
            <person name="Angadi U.B."/>
            <person name="Kumar N."/>
            <person name="Raza M."/>
            <person name="Shah T.M."/>
            <person name="Rai A."/>
            <person name="Jena J.K."/>
        </authorList>
    </citation>
    <scope>NUCLEOTIDE SEQUENCE [LARGE SCALE GENOMIC DNA]</scope>
    <source>
        <strain evidence="17">DASCIFA01</strain>
        <tissue evidence="17">Testis</tissue>
    </source>
</reference>
<dbReference type="SUPFAM" id="SSF46785">
    <property type="entry name" value="Winged helix' DNA-binding domain"/>
    <property type="match status" value="1"/>
</dbReference>
<keyword evidence="9" id="KW-0418">Kinase</keyword>
<evidence type="ECO:0000256" key="11">
    <source>
        <dbReference type="ARBA" id="ARBA00022842"/>
    </source>
</evidence>
<keyword evidence="5" id="KW-0723">Serine/threonine-protein kinase</keyword>
<evidence type="ECO:0000256" key="1">
    <source>
        <dbReference type="ARBA" id="ARBA00001946"/>
    </source>
</evidence>
<proteinExistence type="inferred from homology"/>
<evidence type="ECO:0000313" key="17">
    <source>
        <dbReference type="EMBL" id="RXN23522.1"/>
    </source>
</evidence>
<keyword evidence="7" id="KW-0479">Metal-binding</keyword>
<dbReference type="InterPro" id="IPR018934">
    <property type="entry name" value="RIO_dom"/>
</dbReference>
<evidence type="ECO:0000256" key="4">
    <source>
        <dbReference type="ARBA" id="ARBA00012513"/>
    </source>
</evidence>
<feature type="compositionally biased region" description="Acidic residues" evidence="15">
    <location>
        <begin position="386"/>
        <end position="398"/>
    </location>
</feature>
<feature type="domain" description="RIO kinase" evidence="16">
    <location>
        <begin position="42"/>
        <end position="265"/>
    </location>
</feature>
<dbReference type="InterPro" id="IPR011009">
    <property type="entry name" value="Kinase-like_dom_sf"/>
</dbReference>
<dbReference type="CDD" id="cd05144">
    <property type="entry name" value="RIO2_C"/>
    <property type="match status" value="1"/>
</dbReference>
<dbReference type="GO" id="GO:0005737">
    <property type="term" value="C:cytoplasm"/>
    <property type="evidence" value="ECO:0007669"/>
    <property type="project" value="TreeGrafter"/>
</dbReference>
<dbReference type="InterPro" id="IPR030484">
    <property type="entry name" value="Rio2"/>
</dbReference>
<evidence type="ECO:0000256" key="6">
    <source>
        <dbReference type="ARBA" id="ARBA00022679"/>
    </source>
</evidence>
<dbReference type="SUPFAM" id="SSF56112">
    <property type="entry name" value="Protein kinase-like (PK-like)"/>
    <property type="match status" value="1"/>
</dbReference>
<dbReference type="InterPro" id="IPR051436">
    <property type="entry name" value="Autophagy-related_EPG5"/>
</dbReference>
<evidence type="ECO:0000256" key="10">
    <source>
        <dbReference type="ARBA" id="ARBA00022840"/>
    </source>
</evidence>
<evidence type="ECO:0000256" key="15">
    <source>
        <dbReference type="SAM" id="MobiDB-lite"/>
    </source>
</evidence>
<evidence type="ECO:0000256" key="5">
    <source>
        <dbReference type="ARBA" id="ARBA00022527"/>
    </source>
</evidence>
<comment type="cofactor">
    <cofactor evidence="1">
        <name>Mg(2+)</name>
        <dbReference type="ChEBI" id="CHEBI:18420"/>
    </cofactor>
</comment>
<dbReference type="GO" id="GO:0005524">
    <property type="term" value="F:ATP binding"/>
    <property type="evidence" value="ECO:0007669"/>
    <property type="project" value="UniProtKB-KW"/>
</dbReference>
<dbReference type="PANTHER" id="PTHR31139">
    <property type="entry name" value="ECTOPIC P GRANULES PROTEIN 5 HOMOLOG"/>
    <property type="match status" value="1"/>
</dbReference>
<dbReference type="Gene3D" id="1.10.510.10">
    <property type="entry name" value="Transferase(Phosphotransferase) domain 1"/>
    <property type="match status" value="1"/>
</dbReference>
<keyword evidence="11" id="KW-0460">Magnesium</keyword>
<dbReference type="InterPro" id="IPR036390">
    <property type="entry name" value="WH_DNA-bd_sf"/>
</dbReference>
<keyword evidence="18" id="KW-1185">Reference proteome</keyword>
<dbReference type="GO" id="GO:0097352">
    <property type="term" value="P:autophagosome maturation"/>
    <property type="evidence" value="ECO:0007669"/>
    <property type="project" value="TreeGrafter"/>
</dbReference>
<evidence type="ECO:0000256" key="7">
    <source>
        <dbReference type="ARBA" id="ARBA00022723"/>
    </source>
</evidence>
<dbReference type="GO" id="GO:0046872">
    <property type="term" value="F:metal ion binding"/>
    <property type="evidence" value="ECO:0007669"/>
    <property type="project" value="UniProtKB-KW"/>
</dbReference>
<evidence type="ECO:0000256" key="3">
    <source>
        <dbReference type="ARBA" id="ARBA00010948"/>
    </source>
</evidence>
<feature type="compositionally biased region" description="Basic and acidic residues" evidence="15">
    <location>
        <begin position="407"/>
        <end position="422"/>
    </location>
</feature>
<feature type="region of interest" description="Disordered" evidence="15">
    <location>
        <begin position="342"/>
        <end position="509"/>
    </location>
</feature>
<evidence type="ECO:0000256" key="14">
    <source>
        <dbReference type="ARBA" id="ARBA00048679"/>
    </source>
</evidence>
<keyword evidence="10" id="KW-0067">ATP-binding</keyword>
<dbReference type="InterPro" id="IPR018935">
    <property type="entry name" value="RIO_kinase_CS"/>
</dbReference>
<feature type="compositionally biased region" description="Basic and acidic residues" evidence="15">
    <location>
        <begin position="358"/>
        <end position="385"/>
    </location>
</feature>
<feature type="compositionally biased region" description="Basic and acidic residues" evidence="15">
    <location>
        <begin position="444"/>
        <end position="454"/>
    </location>
</feature>
<dbReference type="GO" id="GO:0004674">
    <property type="term" value="F:protein serine/threonine kinase activity"/>
    <property type="evidence" value="ECO:0007669"/>
    <property type="project" value="UniProtKB-KW"/>
</dbReference>
<dbReference type="SMART" id="SM00090">
    <property type="entry name" value="RIO"/>
    <property type="match status" value="1"/>
</dbReference>
<evidence type="ECO:0000259" key="16">
    <source>
        <dbReference type="SMART" id="SM00090"/>
    </source>
</evidence>
<keyword evidence="12" id="KW-0072">Autophagy</keyword>
<feature type="compositionally biased region" description="Acidic residues" evidence="15">
    <location>
        <begin position="297"/>
        <end position="315"/>
    </location>
</feature>
<dbReference type="Pfam" id="PF09202">
    <property type="entry name" value="Rio2_N"/>
    <property type="match status" value="1"/>
</dbReference>
<comment type="similarity">
    <text evidence="2">Belongs to the protein kinase superfamily. RIO-type Ser/Thr kinase family.</text>
</comment>
<dbReference type="InterPro" id="IPR015285">
    <property type="entry name" value="RIO2_wHTH_N"/>
</dbReference>
<evidence type="ECO:0000256" key="13">
    <source>
        <dbReference type="ARBA" id="ARBA00047899"/>
    </source>
</evidence>
<name>A0A498MV91_LABRO</name>
<feature type="compositionally biased region" description="Basic and acidic residues" evidence="15">
    <location>
        <begin position="498"/>
        <end position="507"/>
    </location>
</feature>
<dbReference type="EC" id="2.7.11.1" evidence="4"/>
<dbReference type="STRING" id="84645.A0A498MV91"/>
<dbReference type="FunFam" id="3.30.200.20:FF:000052">
    <property type="entry name" value="Serine/threonine-protein kinase RIO2"/>
    <property type="match status" value="1"/>
</dbReference>
<dbReference type="Proteomes" id="UP000290572">
    <property type="component" value="Unassembled WGS sequence"/>
</dbReference>
<dbReference type="PANTHER" id="PTHR31139:SF4">
    <property type="entry name" value="ECTOPIC P GRANULES PROTEIN 5 HOMOLOG"/>
    <property type="match status" value="1"/>
</dbReference>
<dbReference type="PROSITE" id="PS01245">
    <property type="entry name" value="RIO1"/>
    <property type="match status" value="1"/>
</dbReference>
<comment type="caution">
    <text evidence="17">The sequence shown here is derived from an EMBL/GenBank/DDBJ whole genome shotgun (WGS) entry which is preliminary data.</text>
</comment>
<evidence type="ECO:0000256" key="12">
    <source>
        <dbReference type="ARBA" id="ARBA00023006"/>
    </source>
</evidence>
<dbReference type="Gene3D" id="1.10.10.10">
    <property type="entry name" value="Winged helix-like DNA-binding domain superfamily/Winged helix DNA-binding domain"/>
    <property type="match status" value="1"/>
</dbReference>
<evidence type="ECO:0000256" key="8">
    <source>
        <dbReference type="ARBA" id="ARBA00022741"/>
    </source>
</evidence>
<organism evidence="17 18">
    <name type="scientific">Labeo rohita</name>
    <name type="common">Indian major carp</name>
    <name type="synonym">Cyprinus rohita</name>
    <dbReference type="NCBI Taxonomy" id="84645"/>
    <lineage>
        <taxon>Eukaryota</taxon>
        <taxon>Metazoa</taxon>
        <taxon>Chordata</taxon>
        <taxon>Craniata</taxon>
        <taxon>Vertebrata</taxon>
        <taxon>Euteleostomi</taxon>
        <taxon>Actinopterygii</taxon>
        <taxon>Neopterygii</taxon>
        <taxon>Teleostei</taxon>
        <taxon>Ostariophysi</taxon>
        <taxon>Cypriniformes</taxon>
        <taxon>Cyprinidae</taxon>
        <taxon>Labeoninae</taxon>
        <taxon>Labeonini</taxon>
        <taxon>Labeo</taxon>
    </lineage>
</organism>
<feature type="compositionally biased region" description="Basic and acidic residues" evidence="15">
    <location>
        <begin position="285"/>
        <end position="296"/>
    </location>
</feature>
<evidence type="ECO:0000256" key="9">
    <source>
        <dbReference type="ARBA" id="ARBA00022777"/>
    </source>
</evidence>
<dbReference type="InterPro" id="IPR000687">
    <property type="entry name" value="RIO_kinase"/>
</dbReference>
<gene>
    <name evidence="17" type="ORF">ROHU_022928</name>
</gene>
<dbReference type="InterPro" id="IPR036388">
    <property type="entry name" value="WH-like_DNA-bd_sf"/>
</dbReference>
<dbReference type="Pfam" id="PF26573">
    <property type="entry name" value="TPR_Epg5_2"/>
    <property type="match status" value="1"/>
</dbReference>
<dbReference type="InterPro" id="IPR058750">
    <property type="entry name" value="TPR_Epg5"/>
</dbReference>
<dbReference type="Pfam" id="PF01163">
    <property type="entry name" value="RIO1"/>
    <property type="match status" value="1"/>
</dbReference>
<comment type="catalytic activity">
    <reaction evidence="13">
        <text>L-threonyl-[protein] + ATP = O-phospho-L-threonyl-[protein] + ADP + H(+)</text>
        <dbReference type="Rhea" id="RHEA:46608"/>
        <dbReference type="Rhea" id="RHEA-COMP:11060"/>
        <dbReference type="Rhea" id="RHEA-COMP:11605"/>
        <dbReference type="ChEBI" id="CHEBI:15378"/>
        <dbReference type="ChEBI" id="CHEBI:30013"/>
        <dbReference type="ChEBI" id="CHEBI:30616"/>
        <dbReference type="ChEBI" id="CHEBI:61977"/>
        <dbReference type="ChEBI" id="CHEBI:456216"/>
        <dbReference type="EC" id="2.7.11.1"/>
    </reaction>
</comment>
<comment type="catalytic activity">
    <reaction evidence="14">
        <text>L-seryl-[protein] + ATP = O-phospho-L-seryl-[protein] + ADP + H(+)</text>
        <dbReference type="Rhea" id="RHEA:17989"/>
        <dbReference type="Rhea" id="RHEA-COMP:9863"/>
        <dbReference type="Rhea" id="RHEA-COMP:11604"/>
        <dbReference type="ChEBI" id="CHEBI:15378"/>
        <dbReference type="ChEBI" id="CHEBI:29999"/>
        <dbReference type="ChEBI" id="CHEBI:30616"/>
        <dbReference type="ChEBI" id="CHEBI:83421"/>
        <dbReference type="ChEBI" id="CHEBI:456216"/>
        <dbReference type="EC" id="2.7.11.1"/>
    </reaction>
</comment>
<comment type="similarity">
    <text evidence="3">Belongs to the EPG5 family.</text>
</comment>
<evidence type="ECO:0000313" key="18">
    <source>
        <dbReference type="Proteomes" id="UP000290572"/>
    </source>
</evidence>
<evidence type="ECO:0000256" key="2">
    <source>
        <dbReference type="ARBA" id="ARBA00009196"/>
    </source>
</evidence>
<keyword evidence="8" id="KW-0547">Nucleotide-binding</keyword>
<keyword evidence="6" id="KW-0808">Transferase</keyword>
<feature type="compositionally biased region" description="Polar residues" evidence="15">
    <location>
        <begin position="428"/>
        <end position="440"/>
    </location>
</feature>
<sequence length="1751" mass="197782">MGMKNHEIVPVSLIASIASLKHGGCNKVLRELVKHKLLAYERSKTVQGYRLNYGGYDYLALKTLSSRDVILSVGNQMGVGKESDIYIVANSEGEQFAMKLHRLGRTSFRNLKNKRDYHKHRHKMSWLYLSRLSAMKEFAYMKALYDRGFPVPKPVDYNRHAVVMELINGYPLCQVREIQDPAALYNEIMELIVKLANHGLIHGDFNEFNLMLDDNDHVTMIDFPQMVSTSHINAEWYFDRDVKCVRDFFIKRFNYESELYPTFKDIRRACSLDVEISASGYTKELQQDDRLLHPEGPEGEELSEDEDDDDIAESADDAHQAASEDPISMEEYKHAMLELEGLKISKESPTEESDTEEHEGARCEEEIPSEDIQKETVSDISKDLEREEENEVEDECPDLVDLSASNKEFRPFRDHMSLETEHRRRTTSEMSIGSVGSCSTIPPVKKERQSEIVRKPSGSSTEVNEPAPAPEFTDIPLSLPHVPPAPDVKPPATQTSLDNDKAEKDQDQVLLSDTTEIVQKTSCNEETSSQNTAPWVDQALAPVQSDPKPLSAKLEPFSVPSIYPSIPASCSEPQLSEDSYSISYGLLDASFMPVASEGQVAPAVLPLANQESSPPSLVPVEVADVERPRERLYPELPRTCQSVKPFTSEQLRTWEPGSWLENVEIHEAEFQSLAHQEGHELYELLLSYWRCRKQLTQAQTELQAANSDCKNVQNRLWSFRDERLSLQGVCADQAKVFGYHCYQQVTLNEAALVELKHLFSAKAEILHQTVALHSYTSILSRLQVESYLYRLLSSNPTTKSVAVQDTSTGKFTLIMSPKSQPSSLQPLKESISVLFIFTRRVLDDSQFQADIHLWLQRLVSVLHQVGSTGDHLFILNHLLCCPAGVGKWAVPFLQIKVLDNPSGVYHFMQALAILMSPARHRADFLGHMKPSDAKGNNSLTGPASGNWTLVDEGGEEDEDPETSWMLLSEDDLVSLFSQFPFDELFKHLLGICSTGDYQPQATTSQKMMKIFAFASSLVELLAVGLQTYNRARYRQFVKRIGYMISDHWAQYISLTGVSRTTMQEQSFSMEKLQVEFDHLFLRAVLHVLKAKRLGIWLFMSEMPYGTLSSSMLWKIFYIMQCAEMDGLEKLSCSLSAEDCIQGLRDPSHQEKFHHWLSEINSSDGICLLTTFAHMAQPRRTDVDPEFVRNIVLEIYEVSYVSITTREIFSKVGRELLAAIATAHPHIISVLLERLRETIEKVGMVSLYLFKELPLHLWTPAQAEVGLIRDWLLNFSLTAVENRLACIVLEGLNWGFQSNGCLILPASLHSEIALLVIEAYQKYLTDKPYGGILSEGIKQVSYLANVVRLGQTPESSFNQWAWDLVLRLKLHANEISPQDAWCPLPSSSVPSVPEITDSPTMHPVFKAVKAGIPIGCFLAIDMTTVGHRFLSCIQLFLQLDSGTQGVTQQVTQKVAQHLIGTSTCENIKLLNSVIQAHIVESSRPGRVGAVAVLEFWLQVLTEQNLWHRDKAVLYLLDHLCRAAFLHQQEECLQKILYQHHKSALGYHGDKGLLSSFMGWIVAGNVTPSFIEGNSLTVEVWFAWLVLNMETMFEEDSQLRRCVEHELLSNPAYTPDQALKKAQVRLKLQVVPSLQRLMIYRWAQQALATPADHPLLPLVWQKFFQLYLRQPGPEFGLEVKGCIGRRYFHSVAHLSLLKSLRQRLVEVSDFHHAASKALKVPCSSGESSDGLLTPGTPITQYMTSPELHTELVR</sequence>
<dbReference type="EMBL" id="QBIY01012561">
    <property type="protein sequence ID" value="RXN23522.1"/>
    <property type="molecule type" value="Genomic_DNA"/>
</dbReference>
<dbReference type="Gene3D" id="3.30.200.20">
    <property type="entry name" value="Phosphorylase Kinase, domain 1"/>
    <property type="match status" value="1"/>
</dbReference>